<name>A0A1B2IE41_9CAUD</name>
<protein>
    <submittedName>
        <fullName evidence="1">Putative membrane protein</fullName>
    </submittedName>
</protein>
<reference evidence="1 2" key="1">
    <citation type="submission" date="2016-06" db="EMBL/GenBank/DDBJ databases">
        <authorList>
            <person name="Kjaerup R.B."/>
            <person name="Dalgaard T.S."/>
            <person name="Juul-Madsen H.R."/>
        </authorList>
    </citation>
    <scope>NUCLEOTIDE SEQUENCE [LARGE SCALE GENOMIC DNA]</scope>
</reference>
<accession>A0A1B2IE41</accession>
<dbReference type="EMBL" id="KX397369">
    <property type="protein sequence ID" value="ANZ49540.1"/>
    <property type="molecule type" value="Genomic_DNA"/>
</dbReference>
<gene>
    <name evidence="1" type="ORF">KWAN_188</name>
</gene>
<dbReference type="GeneID" id="29062032"/>
<organism evidence="1 2">
    <name type="scientific">Erwinia phage vB_EamM_Kwan</name>
    <dbReference type="NCBI Taxonomy" id="1883374"/>
    <lineage>
        <taxon>Viruses</taxon>
        <taxon>Duplodnaviria</taxon>
        <taxon>Heunggongvirae</taxon>
        <taxon>Uroviricota</taxon>
        <taxon>Caudoviricetes</taxon>
        <taxon>Chimalliviridae</taxon>
        <taxon>Wellingtonvirus</taxon>
        <taxon>Wellingtonvirus wellington</taxon>
    </lineage>
</organism>
<evidence type="ECO:0000313" key="2">
    <source>
        <dbReference type="Proteomes" id="UP000202923"/>
    </source>
</evidence>
<proteinExistence type="predicted"/>
<sequence>MAVVFDPHQKESGNLIPQEAVTPIGSKYRVLIPANAPFYTGSVVVTSNGKTLKFGRDYVFGHRFMTGIQRTGRNIHASIWITNEDYVNNFAVDYHAVGSGIATPAQIAAERQANADKYPVNCQWEEVIGEVYFPPVDIQFDKANWQGELELMQAIAAIGKKIAEKPALPDPYTTSSVPTTNHEGFFSRGEVVYQNDLSYLVKKKPTGPFYTITGYNSNGMGDYRLIVNFNLKSLYSQVTPPIFAMYLRNYWGGGFAGLHLRYMDGDLKLALYAGDNTYAYYPIAAAGKGLAIFNKPFTVTVINSKTHDTVSVVVTQEGQTVLNYTVDIQNPPASVSAEWTLFNVRTKLSDRTTDMRLQFDVGVNDTFSFNDFPGYGYSADDNAPVLALLKDYAEIVNELYRGAPAHDHVGDTNDPHEDTPGSIGALPLNDIAFDSALAFGRTQAALAVYINNLLPKATDLNNRIQRIGNNTPVPGAFTLQPGLGQITSTSAANETAGVETIGTVDDKMIRLLSKTFQRHVTTQNASAKAGTNELVLYSDSRKLQWKGKPLLDPTTVIPYLPGVTGSGDGLFYGENTATFTINGNGIQTVPFKVQWQAPSNVNRDTSALRKLTVDFGTSDDLLATPALLSKLDALFTGKLLLAKANINGMALSSSVTIDKLTFNLSAVSNTPDTLLPVSTAQQTELDKYADTTHTHTPAQLGIVAGTDKVKGLVKTAKLIDDATAALDAGAVTPLVSRTDALATTAGSVDSGAVIDIIRYGAPGATAIPNALTASGWMVSIKANTYFVRLRYDVPLGSFNLTQLTSSPSNKTFFVYVDVVNNAGLYRVSLTKLPESATLTEIGSFTTDDSSVSDSTISNVTRLGEFRELVEHAASKNDHSHRAMTQAEFGFTFNNKGEEWVGGMKGSLRRDADWRARGVNGWRSRENVRWGALNAAYEGLVFSAGGVNAADHLIMQCITPYYAMQDMAITFIPTDVTGNDDTLFEVMGLGYTDSLGNFNRFSVLVSRSNYISDVNGNLCHLGFAINYGSPKQIIIGASDYPVNNANTWASLAASVAVFADAATLRFTVSLPSSVVVTLNLATGVLTMGTQTIDLNSRLSAAGITLAEATNVNLKRHYGVGGSFSGLFRCRVDAPAAMSDNNVYNTLVSFVENFSGLERARYIEGVLTTEMLAMTDTQLRTAIVQANTDKHYSGIPRFISTADLILYTDKVNKRYTGVVLRD</sequence>
<dbReference type="RefSeq" id="YP_009278793.1">
    <property type="nucleotide sequence ID" value="NC_031010.1"/>
</dbReference>
<dbReference type="Proteomes" id="UP000202923">
    <property type="component" value="Genome"/>
</dbReference>
<dbReference type="KEGG" id="vg:29062032"/>
<evidence type="ECO:0000313" key="1">
    <source>
        <dbReference type="EMBL" id="ANZ49540.1"/>
    </source>
</evidence>